<organism evidence="6 7">
    <name type="scientific">Mesorhabditis spiculigera</name>
    <dbReference type="NCBI Taxonomy" id="96644"/>
    <lineage>
        <taxon>Eukaryota</taxon>
        <taxon>Metazoa</taxon>
        <taxon>Ecdysozoa</taxon>
        <taxon>Nematoda</taxon>
        <taxon>Chromadorea</taxon>
        <taxon>Rhabditida</taxon>
        <taxon>Rhabditina</taxon>
        <taxon>Rhabditomorpha</taxon>
        <taxon>Rhabditoidea</taxon>
        <taxon>Rhabditidae</taxon>
        <taxon>Mesorhabditinae</taxon>
        <taxon>Mesorhabditis</taxon>
    </lineage>
</organism>
<feature type="non-terminal residue" evidence="6">
    <location>
        <position position="255"/>
    </location>
</feature>
<evidence type="ECO:0000256" key="2">
    <source>
        <dbReference type="ARBA" id="ARBA00010910"/>
    </source>
</evidence>
<name>A0AA36D383_9BILA</name>
<dbReference type="Gene3D" id="2.60.120.920">
    <property type="match status" value="1"/>
</dbReference>
<feature type="domain" description="SOCS box" evidence="5">
    <location>
        <begin position="215"/>
        <end position="255"/>
    </location>
</feature>
<dbReference type="SMART" id="SM00969">
    <property type="entry name" value="SOCS_box"/>
    <property type="match status" value="1"/>
</dbReference>
<dbReference type="SUPFAM" id="SSF158235">
    <property type="entry name" value="SOCS box-like"/>
    <property type="match status" value="1"/>
</dbReference>
<dbReference type="EMBL" id="CATQJA010002655">
    <property type="protein sequence ID" value="CAJ0579084.1"/>
    <property type="molecule type" value="Genomic_DNA"/>
</dbReference>
<comment type="similarity">
    <text evidence="2">Belongs to the SPSB family.</text>
</comment>
<feature type="domain" description="B30.2/SPRY" evidence="4">
    <location>
        <begin position="17"/>
        <end position="213"/>
    </location>
</feature>
<dbReference type="Gene3D" id="1.10.750.20">
    <property type="entry name" value="SOCS box"/>
    <property type="match status" value="1"/>
</dbReference>
<dbReference type="GO" id="GO:0043161">
    <property type="term" value="P:proteasome-mediated ubiquitin-dependent protein catabolic process"/>
    <property type="evidence" value="ECO:0007669"/>
    <property type="project" value="TreeGrafter"/>
</dbReference>
<proteinExistence type="inferred from homology"/>
<dbReference type="PANTHER" id="PTHR12245">
    <property type="entry name" value="SPRY DOMAIN CONTAINING SOCS BOX PROTEIN"/>
    <property type="match status" value="1"/>
</dbReference>
<evidence type="ECO:0000259" key="5">
    <source>
        <dbReference type="PROSITE" id="PS50225"/>
    </source>
</evidence>
<dbReference type="AlphaFoldDB" id="A0AA36D383"/>
<dbReference type="Proteomes" id="UP001177023">
    <property type="component" value="Unassembled WGS sequence"/>
</dbReference>
<dbReference type="GO" id="GO:0019005">
    <property type="term" value="C:SCF ubiquitin ligase complex"/>
    <property type="evidence" value="ECO:0007669"/>
    <property type="project" value="TreeGrafter"/>
</dbReference>
<dbReference type="PANTHER" id="PTHR12245:SF11">
    <property type="entry name" value="PROTEIN GUSTAVUS"/>
    <property type="match status" value="1"/>
</dbReference>
<dbReference type="InterPro" id="IPR013320">
    <property type="entry name" value="ConA-like_dom_sf"/>
</dbReference>
<comment type="subcellular location">
    <subcellularLocation>
        <location evidence="1">Cytoplasm</location>
    </subcellularLocation>
</comment>
<accession>A0AA36D383</accession>
<dbReference type="InterPro" id="IPR001496">
    <property type="entry name" value="SOCS_box"/>
</dbReference>
<dbReference type="CDD" id="cd03587">
    <property type="entry name" value="SOCS"/>
    <property type="match status" value="1"/>
</dbReference>
<dbReference type="InterPro" id="IPR036036">
    <property type="entry name" value="SOCS_box-like_dom_sf"/>
</dbReference>
<dbReference type="InterPro" id="IPR043136">
    <property type="entry name" value="B30.2/SPRY_sf"/>
</dbReference>
<evidence type="ECO:0000256" key="1">
    <source>
        <dbReference type="ARBA" id="ARBA00004496"/>
    </source>
</evidence>
<dbReference type="Pfam" id="PF07525">
    <property type="entry name" value="SOCS_box"/>
    <property type="match status" value="1"/>
</dbReference>
<dbReference type="Pfam" id="PF00622">
    <property type="entry name" value="SPRY"/>
    <property type="match status" value="1"/>
</dbReference>
<comment type="caution">
    <text evidence="6">The sequence shown here is derived from an EMBL/GenBank/DDBJ whole genome shotgun (WGS) entry which is preliminary data.</text>
</comment>
<keyword evidence="7" id="KW-1185">Reference proteome</keyword>
<keyword evidence="3" id="KW-0963">Cytoplasm</keyword>
<evidence type="ECO:0008006" key="8">
    <source>
        <dbReference type="Google" id="ProtNLM"/>
    </source>
</evidence>
<dbReference type="GO" id="GO:0035556">
    <property type="term" value="P:intracellular signal transduction"/>
    <property type="evidence" value="ECO:0007669"/>
    <property type="project" value="InterPro"/>
</dbReference>
<dbReference type="SUPFAM" id="SSF49899">
    <property type="entry name" value="Concanavalin A-like lectins/glucanases"/>
    <property type="match status" value="1"/>
</dbReference>
<evidence type="ECO:0000313" key="6">
    <source>
        <dbReference type="EMBL" id="CAJ0579084.1"/>
    </source>
</evidence>
<evidence type="ECO:0000259" key="4">
    <source>
        <dbReference type="PROSITE" id="PS50188"/>
    </source>
</evidence>
<dbReference type="InterPro" id="IPR001870">
    <property type="entry name" value="B30.2/SPRY"/>
</dbReference>
<dbReference type="InterPro" id="IPR050672">
    <property type="entry name" value="FBXO45-Fsn/SPSB_families"/>
</dbReference>
<gene>
    <name evidence="6" type="ORF">MSPICULIGERA_LOCUS17317</name>
</gene>
<evidence type="ECO:0000256" key="3">
    <source>
        <dbReference type="ARBA" id="ARBA00022490"/>
    </source>
</evidence>
<evidence type="ECO:0000313" key="7">
    <source>
        <dbReference type="Proteomes" id="UP001177023"/>
    </source>
</evidence>
<dbReference type="InterPro" id="IPR003877">
    <property type="entry name" value="SPRY_dom"/>
</dbReference>
<sequence>MQGLGSREYEDRADTCRPPELDRILEMPLMEKKQRADHEWDPSDHSPNIYIDRDNLSVFSRIEFGTTVDCVRGAVAYRTGFHVWEINWPRQDRGPAAIIGFGNRLVSLCNPQYRPILGIEPNSFGWNISQNVTITQGGKRTPYPHGLARVGPNYTVGDTFYCILDLNEGTMAFATDTQYLGVAYRGLRGPLYLMASSEQTHCQVTLTYRGGLNGVRRLEELCRAQIRRNIGRGNFKTVVHLPLPRHLRRYILFEY</sequence>
<dbReference type="PROSITE" id="PS50188">
    <property type="entry name" value="B302_SPRY"/>
    <property type="match status" value="1"/>
</dbReference>
<reference evidence="6" key="1">
    <citation type="submission" date="2023-06" db="EMBL/GenBank/DDBJ databases">
        <authorList>
            <person name="Delattre M."/>
        </authorList>
    </citation>
    <scope>NUCLEOTIDE SEQUENCE</scope>
    <source>
        <strain evidence="6">AF72</strain>
    </source>
</reference>
<dbReference type="GO" id="GO:0005737">
    <property type="term" value="C:cytoplasm"/>
    <property type="evidence" value="ECO:0007669"/>
    <property type="project" value="UniProtKB-SubCell"/>
</dbReference>
<protein>
    <recommendedName>
        <fullName evidence="8">B30.2/SPRY domain-containing protein</fullName>
    </recommendedName>
</protein>
<dbReference type="PROSITE" id="PS50225">
    <property type="entry name" value="SOCS"/>
    <property type="match status" value="1"/>
</dbReference>